<protein>
    <recommendedName>
        <fullName evidence="1">Reverse transcriptase domain-containing protein</fullName>
    </recommendedName>
</protein>
<dbReference type="PROSITE" id="PS50878">
    <property type="entry name" value="RT_POL"/>
    <property type="match status" value="1"/>
</dbReference>
<proteinExistence type="predicted"/>
<dbReference type="InterPro" id="IPR035901">
    <property type="entry name" value="GIY-YIG_endonuc_sf"/>
</dbReference>
<feature type="domain" description="Reverse transcriptase" evidence="1">
    <location>
        <begin position="123"/>
        <end position="363"/>
    </location>
</feature>
<accession>A0AAN8PSE2</accession>
<gene>
    <name evidence="2" type="ORF">SNE40_014189</name>
</gene>
<dbReference type="Proteomes" id="UP001347796">
    <property type="component" value="Unassembled WGS sequence"/>
</dbReference>
<organism evidence="2 3">
    <name type="scientific">Patella caerulea</name>
    <name type="common">Rayed Mediterranean limpet</name>
    <dbReference type="NCBI Taxonomy" id="87958"/>
    <lineage>
        <taxon>Eukaryota</taxon>
        <taxon>Metazoa</taxon>
        <taxon>Spiralia</taxon>
        <taxon>Lophotrochozoa</taxon>
        <taxon>Mollusca</taxon>
        <taxon>Gastropoda</taxon>
        <taxon>Patellogastropoda</taxon>
        <taxon>Patelloidea</taxon>
        <taxon>Patellidae</taxon>
        <taxon>Patella</taxon>
    </lineage>
</organism>
<dbReference type="PANTHER" id="PTHR21301">
    <property type="entry name" value="REVERSE TRANSCRIPTASE"/>
    <property type="match status" value="1"/>
</dbReference>
<dbReference type="PANTHER" id="PTHR21301:SF10">
    <property type="entry name" value="REVERSE TRANSCRIPTASE DOMAIN-CONTAINING PROTEIN"/>
    <property type="match status" value="1"/>
</dbReference>
<reference evidence="2 3" key="1">
    <citation type="submission" date="2024-01" db="EMBL/GenBank/DDBJ databases">
        <title>The genome of the rayed Mediterranean limpet Patella caerulea (Linnaeus, 1758).</title>
        <authorList>
            <person name="Anh-Thu Weber A."/>
            <person name="Halstead-Nussloch G."/>
        </authorList>
    </citation>
    <scope>NUCLEOTIDE SEQUENCE [LARGE SCALE GENOMIC DNA]</scope>
    <source>
        <strain evidence="2">AATW-2023a</strain>
        <tissue evidence="2">Whole specimen</tissue>
    </source>
</reference>
<evidence type="ECO:0000313" key="2">
    <source>
        <dbReference type="EMBL" id="KAK6175800.1"/>
    </source>
</evidence>
<evidence type="ECO:0000259" key="1">
    <source>
        <dbReference type="PROSITE" id="PS50878"/>
    </source>
</evidence>
<dbReference type="Gene3D" id="3.40.1440.10">
    <property type="entry name" value="GIY-YIG endonuclease"/>
    <property type="match status" value="1"/>
</dbReference>
<dbReference type="SUPFAM" id="SSF82771">
    <property type="entry name" value="GIY-YIG endonuclease"/>
    <property type="match status" value="1"/>
</dbReference>
<dbReference type="InterPro" id="IPR058912">
    <property type="entry name" value="HTH_animal"/>
</dbReference>
<keyword evidence="3" id="KW-1185">Reference proteome</keyword>
<dbReference type="EMBL" id="JAZGQO010000010">
    <property type="protein sequence ID" value="KAK6175800.1"/>
    <property type="molecule type" value="Genomic_DNA"/>
</dbReference>
<evidence type="ECO:0000313" key="3">
    <source>
        <dbReference type="Proteomes" id="UP001347796"/>
    </source>
</evidence>
<comment type="caution">
    <text evidence="2">The sequence shown here is derived from an EMBL/GenBank/DDBJ whole genome shotgun (WGS) entry which is preliminary data.</text>
</comment>
<name>A0AAN8PSE2_PATCE</name>
<dbReference type="CDD" id="cd10442">
    <property type="entry name" value="GIY-YIG_PLEs"/>
    <property type="match status" value="1"/>
</dbReference>
<sequence>MKFGQKSNWTPKFGTDPTLESFIRAVKSEFRNLKVIPFKRSNLSKDEREALFRLRNNPNIIIKKADKGSAVVIQNTPDYIKEAHRQLSDSKFYKKLDADPTSKQCRDITLLLSKMYGRKEITEKILTGLIPTDAEPGRFYLLPKIHKCLVPGKVPGRPIISGNGTSTERISAFIDEHIKELVPYYPSYVKDTTHFIQKVENFTPKGSDILLVTMDVTSLYTNIPNRQGILHVARAIRKHKPQWSISPTYLLKLLEFVLQNNVFTFNDEIYHQISGTAMGSPVACSFSTIFLGELEEILLKQTSGRSDLYVRYIDDIFMIWPHGEARLERFIKEMNSMHDTIKFTAEYSRERVSFLDTWVNFNQISNKLHFDLYNKPTDSHSYLLYTSCHPSHIKTKGPFSQFLRLKRICSLETDYERHSQNLLNSYLKRGYPHKVVSDNKNRAKSLARKDLLSPTTATAMKKRKSLVFITDYNPTAVQVSMLLKEKWHLLSGSDMCRPISNIKPITAFRRNPNLKDTLMKARLIYPPWNPQTSGTTVQNLFETCIKKDCDICNKLYQNTHFFSGKTGKKYSCRSGYNCLSRNIVYLLTCSLCKKQYIGESKRAFSKRFKEHYADIRHNRPKPVALHFNLDGHSCRNVMIKIIELFKTDPNNGKNDALRKANEFKWIHTLRTFAPDGINNKM</sequence>
<dbReference type="Pfam" id="PF26215">
    <property type="entry name" value="HTH_animal"/>
    <property type="match status" value="1"/>
</dbReference>
<dbReference type="InterPro" id="IPR000477">
    <property type="entry name" value="RT_dom"/>
</dbReference>
<dbReference type="AlphaFoldDB" id="A0AAN8PSE2"/>